<feature type="domain" description="MotA/TolQ/ExbB proton channel" evidence="10">
    <location>
        <begin position="79"/>
        <end position="188"/>
    </location>
</feature>
<keyword evidence="7 9" id="KW-0472">Membrane</keyword>
<dbReference type="KEGG" id="vat:B7L28_08075"/>
<evidence type="ECO:0000256" key="2">
    <source>
        <dbReference type="ARBA" id="ARBA00022448"/>
    </source>
</evidence>
<evidence type="ECO:0000256" key="4">
    <source>
        <dbReference type="ARBA" id="ARBA00022692"/>
    </source>
</evidence>
<gene>
    <name evidence="11" type="ORF">HMPREF3233_00049</name>
</gene>
<evidence type="ECO:0000256" key="5">
    <source>
        <dbReference type="ARBA" id="ARBA00022927"/>
    </source>
</evidence>
<keyword evidence="4 9" id="KW-0812">Transmembrane</keyword>
<reference evidence="11 12" key="1">
    <citation type="submission" date="2016-01" db="EMBL/GenBank/DDBJ databases">
        <authorList>
            <person name="Oliw E.H."/>
        </authorList>
    </citation>
    <scope>NUCLEOTIDE SEQUENCE [LARGE SCALE GENOMIC DNA]</scope>
    <source>
        <strain evidence="11 12">CMW7756B</strain>
    </source>
</reference>
<feature type="transmembrane region" description="Helical" evidence="9">
    <location>
        <begin position="154"/>
        <end position="175"/>
    </location>
</feature>
<dbReference type="PANTHER" id="PTHR30625">
    <property type="entry name" value="PROTEIN TOLQ"/>
    <property type="match status" value="1"/>
</dbReference>
<dbReference type="EMBL" id="LRQT01000002">
    <property type="protein sequence ID" value="KXA65567.1"/>
    <property type="molecule type" value="Genomic_DNA"/>
</dbReference>
<evidence type="ECO:0000313" key="11">
    <source>
        <dbReference type="EMBL" id="KXA65567.1"/>
    </source>
</evidence>
<dbReference type="InterPro" id="IPR002898">
    <property type="entry name" value="MotA_ExbB_proton_chnl"/>
</dbReference>
<proteinExistence type="inferred from homology"/>
<evidence type="ECO:0000256" key="6">
    <source>
        <dbReference type="ARBA" id="ARBA00022989"/>
    </source>
</evidence>
<evidence type="ECO:0000256" key="3">
    <source>
        <dbReference type="ARBA" id="ARBA00022475"/>
    </source>
</evidence>
<organism evidence="11">
    <name type="scientific">Veillonella atypica</name>
    <dbReference type="NCBI Taxonomy" id="39777"/>
    <lineage>
        <taxon>Bacteria</taxon>
        <taxon>Bacillati</taxon>
        <taxon>Bacillota</taxon>
        <taxon>Negativicutes</taxon>
        <taxon>Veillonellales</taxon>
        <taxon>Veillonellaceae</taxon>
        <taxon>Veillonella</taxon>
    </lineage>
</organism>
<comment type="caution">
    <text evidence="11">The sequence shown here is derived from an EMBL/GenBank/DDBJ whole genome shotgun (WGS) entry which is preliminary data.</text>
</comment>
<evidence type="ECO:0000256" key="7">
    <source>
        <dbReference type="ARBA" id="ARBA00023136"/>
    </source>
</evidence>
<dbReference type="Proteomes" id="UP000070226">
    <property type="component" value="Unassembled WGS sequence"/>
</dbReference>
<protein>
    <submittedName>
        <fullName evidence="11">Transporter, MotA/TolQ/ExbB proton channel family protein</fullName>
    </submittedName>
</protein>
<accession>A0A133S7B8</accession>
<dbReference type="PANTHER" id="PTHR30625:SF15">
    <property type="entry name" value="BIOPOLYMER TRANSPORT PROTEIN EXBB"/>
    <property type="match status" value="1"/>
</dbReference>
<keyword evidence="2 8" id="KW-0813">Transport</keyword>
<dbReference type="PATRIC" id="fig|39777.7.peg.49"/>
<comment type="similarity">
    <text evidence="8">Belongs to the exbB/tolQ family.</text>
</comment>
<feature type="transmembrane region" description="Helical" evidence="9">
    <location>
        <begin position="113"/>
        <end position="134"/>
    </location>
</feature>
<evidence type="ECO:0000256" key="1">
    <source>
        <dbReference type="ARBA" id="ARBA00004651"/>
    </source>
</evidence>
<keyword evidence="6 9" id="KW-1133">Transmembrane helix</keyword>
<dbReference type="InterPro" id="IPR050790">
    <property type="entry name" value="ExbB/TolQ_transport"/>
</dbReference>
<dbReference type="GO" id="GO:0005886">
    <property type="term" value="C:plasma membrane"/>
    <property type="evidence" value="ECO:0007669"/>
    <property type="project" value="UniProtKB-SubCell"/>
</dbReference>
<sequence length="204" mass="21649">MELFSLFEKGGLVMYPLLICSIAAIAILIERIRTYNKAESDMDNLKAKVSELVVKGNWQELRDICEEDGGAAAELVKTAASQSHDIDKQTQALQGAAIAIAARLRAYLNYLETIVTLAPLLGLLGTVTGMIGSFSVLSISDGEPFAITGGVGEALIATATGLCVAIIALVIHTYLTQREDNLVSQMEEIGAVYMTALVGDNNAA</sequence>
<keyword evidence="5 8" id="KW-0653">Protein transport</keyword>
<comment type="subcellular location">
    <subcellularLocation>
        <location evidence="1">Cell membrane</location>
        <topology evidence="1">Multi-pass membrane protein</topology>
    </subcellularLocation>
    <subcellularLocation>
        <location evidence="8">Membrane</location>
        <topology evidence="8">Multi-pass membrane protein</topology>
    </subcellularLocation>
</comment>
<name>A0A133S7B8_9FIRM</name>
<evidence type="ECO:0000259" key="10">
    <source>
        <dbReference type="Pfam" id="PF01618"/>
    </source>
</evidence>
<dbReference type="AlphaFoldDB" id="A0A133S7B8"/>
<evidence type="ECO:0000256" key="9">
    <source>
        <dbReference type="SAM" id="Phobius"/>
    </source>
</evidence>
<keyword evidence="3" id="KW-1003">Cell membrane</keyword>
<feature type="transmembrane region" description="Helical" evidence="9">
    <location>
        <begin position="12"/>
        <end position="29"/>
    </location>
</feature>
<dbReference type="GO" id="GO:0017038">
    <property type="term" value="P:protein import"/>
    <property type="evidence" value="ECO:0007669"/>
    <property type="project" value="TreeGrafter"/>
</dbReference>
<evidence type="ECO:0000256" key="8">
    <source>
        <dbReference type="RuleBase" id="RU004057"/>
    </source>
</evidence>
<dbReference type="STRING" id="39777.B7L28_08075"/>
<dbReference type="RefSeq" id="WP_060807035.1">
    <property type="nucleotide sequence ID" value="NZ_CACRUN010000004.1"/>
</dbReference>
<evidence type="ECO:0000313" key="12">
    <source>
        <dbReference type="Proteomes" id="UP000070226"/>
    </source>
</evidence>
<dbReference type="Pfam" id="PF01618">
    <property type="entry name" value="MotA_ExbB"/>
    <property type="match status" value="1"/>
</dbReference>